<dbReference type="OrthoDB" id="205403at2759"/>
<protein>
    <recommendedName>
        <fullName evidence="4">DUF1754-domain-containing protein</fullName>
    </recommendedName>
</protein>
<dbReference type="InParanoid" id="A0A0C3GDE6"/>
<dbReference type="InterPro" id="IPR013865">
    <property type="entry name" value="FAM32A"/>
</dbReference>
<accession>A0A0C3GDE6</accession>
<dbReference type="HOGENOM" id="CLU_098435_1_1_1"/>
<sequence length="132" mass="14486">MSDYDIRPGGSLKLKGGVAEGGIVKKKKKKAKSRADDEKNRERDRVKELLLKEDDTVKTGSPSGSSRNSPAAGGSNDKKTDAERRFEEVQKRRLAVKVAKLAGKTHKDRVADFNNHLESLSEHHDIPKVGPG</sequence>
<evidence type="ECO:0008006" key="4">
    <source>
        <dbReference type="Google" id="ProtNLM"/>
    </source>
</evidence>
<reference evidence="3" key="2">
    <citation type="submission" date="2015-01" db="EMBL/GenBank/DDBJ databases">
        <title>Evolutionary Origins and Diversification of the Mycorrhizal Mutualists.</title>
        <authorList>
            <consortium name="DOE Joint Genome Institute"/>
            <consortium name="Mycorrhizal Genomics Consortium"/>
            <person name="Kohler A."/>
            <person name="Kuo A."/>
            <person name="Nagy L.G."/>
            <person name="Floudas D."/>
            <person name="Copeland A."/>
            <person name="Barry K.W."/>
            <person name="Cichocki N."/>
            <person name="Veneault-Fourrey C."/>
            <person name="LaButti K."/>
            <person name="Lindquist E.A."/>
            <person name="Lipzen A."/>
            <person name="Lundell T."/>
            <person name="Morin E."/>
            <person name="Murat C."/>
            <person name="Riley R."/>
            <person name="Ohm R."/>
            <person name="Sun H."/>
            <person name="Tunlid A."/>
            <person name="Henrissat B."/>
            <person name="Grigoriev I.V."/>
            <person name="Hibbett D.S."/>
            <person name="Martin F."/>
        </authorList>
    </citation>
    <scope>NUCLEOTIDE SEQUENCE [LARGE SCALE GENOMIC DNA]</scope>
    <source>
        <strain evidence="3">F 1598</strain>
    </source>
</reference>
<dbReference type="AlphaFoldDB" id="A0A0C3GDE6"/>
<dbReference type="PANTHER" id="PTHR13282">
    <property type="entry name" value="PROTEIN FAM32A"/>
    <property type="match status" value="1"/>
</dbReference>
<dbReference type="STRING" id="765440.A0A0C3GDE6"/>
<dbReference type="EMBL" id="KN832976">
    <property type="protein sequence ID" value="KIM88661.1"/>
    <property type="molecule type" value="Genomic_DNA"/>
</dbReference>
<feature type="region of interest" description="Disordered" evidence="1">
    <location>
        <begin position="1"/>
        <end position="89"/>
    </location>
</feature>
<gene>
    <name evidence="2" type="ORF">PILCRDRAFT_2861</name>
</gene>
<feature type="compositionally biased region" description="Polar residues" evidence="1">
    <location>
        <begin position="58"/>
        <end position="69"/>
    </location>
</feature>
<reference evidence="2 3" key="1">
    <citation type="submission" date="2014-04" db="EMBL/GenBank/DDBJ databases">
        <authorList>
            <consortium name="DOE Joint Genome Institute"/>
            <person name="Kuo A."/>
            <person name="Tarkka M."/>
            <person name="Buscot F."/>
            <person name="Kohler A."/>
            <person name="Nagy L.G."/>
            <person name="Floudas D."/>
            <person name="Copeland A."/>
            <person name="Barry K.W."/>
            <person name="Cichocki N."/>
            <person name="Veneault-Fourrey C."/>
            <person name="LaButti K."/>
            <person name="Lindquist E.A."/>
            <person name="Lipzen A."/>
            <person name="Lundell T."/>
            <person name="Morin E."/>
            <person name="Murat C."/>
            <person name="Sun H."/>
            <person name="Tunlid A."/>
            <person name="Henrissat B."/>
            <person name="Grigoriev I.V."/>
            <person name="Hibbett D.S."/>
            <person name="Martin F."/>
            <person name="Nordberg H.P."/>
            <person name="Cantor M.N."/>
            <person name="Hua S.X."/>
        </authorList>
    </citation>
    <scope>NUCLEOTIDE SEQUENCE [LARGE SCALE GENOMIC DNA]</scope>
    <source>
        <strain evidence="2 3">F 1598</strain>
    </source>
</reference>
<feature type="compositionally biased region" description="Basic and acidic residues" evidence="1">
    <location>
        <begin position="33"/>
        <end position="57"/>
    </location>
</feature>
<organism evidence="2 3">
    <name type="scientific">Piloderma croceum (strain F 1598)</name>
    <dbReference type="NCBI Taxonomy" id="765440"/>
    <lineage>
        <taxon>Eukaryota</taxon>
        <taxon>Fungi</taxon>
        <taxon>Dikarya</taxon>
        <taxon>Basidiomycota</taxon>
        <taxon>Agaricomycotina</taxon>
        <taxon>Agaricomycetes</taxon>
        <taxon>Agaricomycetidae</taxon>
        <taxon>Atheliales</taxon>
        <taxon>Atheliaceae</taxon>
        <taxon>Piloderma</taxon>
    </lineage>
</organism>
<dbReference type="GO" id="GO:0005730">
    <property type="term" value="C:nucleolus"/>
    <property type="evidence" value="ECO:0007669"/>
    <property type="project" value="TreeGrafter"/>
</dbReference>
<keyword evidence="3" id="KW-1185">Reference proteome</keyword>
<evidence type="ECO:0000313" key="2">
    <source>
        <dbReference type="EMBL" id="KIM88661.1"/>
    </source>
</evidence>
<dbReference type="Proteomes" id="UP000054166">
    <property type="component" value="Unassembled WGS sequence"/>
</dbReference>
<proteinExistence type="predicted"/>
<dbReference type="Pfam" id="PF08555">
    <property type="entry name" value="FAM32A"/>
    <property type="match status" value="1"/>
</dbReference>
<evidence type="ECO:0000256" key="1">
    <source>
        <dbReference type="SAM" id="MobiDB-lite"/>
    </source>
</evidence>
<dbReference type="FunCoup" id="A0A0C3GDE6">
    <property type="interactions" value="126"/>
</dbReference>
<name>A0A0C3GDE6_PILCF</name>
<evidence type="ECO:0000313" key="3">
    <source>
        <dbReference type="Proteomes" id="UP000054166"/>
    </source>
</evidence>
<feature type="compositionally biased region" description="Basic and acidic residues" evidence="1">
    <location>
        <begin position="76"/>
        <end position="89"/>
    </location>
</feature>
<dbReference type="PANTHER" id="PTHR13282:SF6">
    <property type="entry name" value="PROTEIN FAM32A"/>
    <property type="match status" value="1"/>
</dbReference>